<feature type="region of interest" description="Disordered" evidence="1">
    <location>
        <begin position="59"/>
        <end position="79"/>
    </location>
</feature>
<proteinExistence type="predicted"/>
<comment type="caution">
    <text evidence="3">The sequence shown here is derived from an EMBL/GenBank/DDBJ whole genome shotgun (WGS) entry which is preliminary data.</text>
</comment>
<evidence type="ECO:0000313" key="4">
    <source>
        <dbReference type="Proteomes" id="UP001605036"/>
    </source>
</evidence>
<evidence type="ECO:0000256" key="1">
    <source>
        <dbReference type="SAM" id="MobiDB-lite"/>
    </source>
</evidence>
<organism evidence="3 4">
    <name type="scientific">Riccia fluitans</name>
    <dbReference type="NCBI Taxonomy" id="41844"/>
    <lineage>
        <taxon>Eukaryota</taxon>
        <taxon>Viridiplantae</taxon>
        <taxon>Streptophyta</taxon>
        <taxon>Embryophyta</taxon>
        <taxon>Marchantiophyta</taxon>
        <taxon>Marchantiopsida</taxon>
        <taxon>Marchantiidae</taxon>
        <taxon>Marchantiales</taxon>
        <taxon>Ricciaceae</taxon>
        <taxon>Riccia</taxon>
    </lineage>
</organism>
<dbReference type="EMBL" id="JBHFFA010000038">
    <property type="protein sequence ID" value="KAL2603168.1"/>
    <property type="molecule type" value="Genomic_DNA"/>
</dbReference>
<gene>
    <name evidence="2" type="ORF">R1flu_025948</name>
    <name evidence="3" type="ORF">R1flu_025958</name>
</gene>
<evidence type="ECO:0008006" key="5">
    <source>
        <dbReference type="Google" id="ProtNLM"/>
    </source>
</evidence>
<reference evidence="3 4" key="1">
    <citation type="submission" date="2024-09" db="EMBL/GenBank/DDBJ databases">
        <title>Chromosome-scale assembly of Riccia fluitans.</title>
        <authorList>
            <person name="Paukszto L."/>
            <person name="Sawicki J."/>
            <person name="Karawczyk K."/>
            <person name="Piernik-Szablinska J."/>
            <person name="Szczecinska M."/>
            <person name="Mazdziarz M."/>
        </authorList>
    </citation>
    <scope>NUCLEOTIDE SEQUENCE [LARGE SCALE GENOMIC DNA]</scope>
    <source>
        <strain evidence="3">Rf_01</strain>
        <tissue evidence="3">Aerial parts of the thallus</tissue>
    </source>
</reference>
<dbReference type="EMBL" id="JBHFFA010000038">
    <property type="protein sequence ID" value="KAL2603178.1"/>
    <property type="molecule type" value="Genomic_DNA"/>
</dbReference>
<protein>
    <recommendedName>
        <fullName evidence="5">HNH endonuclease</fullName>
    </recommendedName>
</protein>
<dbReference type="Proteomes" id="UP001605036">
    <property type="component" value="Unassembled WGS sequence"/>
</dbReference>
<keyword evidence="4" id="KW-1185">Reference proteome</keyword>
<evidence type="ECO:0000313" key="2">
    <source>
        <dbReference type="EMBL" id="KAL2603168.1"/>
    </source>
</evidence>
<name>A0ABD1XHC7_9MARC</name>
<sequence>MDARRFAFEHVLPRGFLGMDRVAGVPLEPLNMWQPSWEMSGRVPDSTPRENDEAIADAILEQDALPPCPRAGRPSARRRFSMNSSVSVLATLDDRRNGRFQWESWMMETLLDLKKLEWEEYESQSSREHMINA</sequence>
<evidence type="ECO:0000313" key="3">
    <source>
        <dbReference type="EMBL" id="KAL2603178.1"/>
    </source>
</evidence>
<dbReference type="AlphaFoldDB" id="A0ABD1XHC7"/>
<accession>A0ABD1XHC7</accession>